<dbReference type="HOGENOM" id="CLU_2397907_0_0_0"/>
<name>D1ART5_SEBTE</name>
<evidence type="ECO:0000313" key="1">
    <source>
        <dbReference type="EMBL" id="ACZ10571.1"/>
    </source>
</evidence>
<dbReference type="AlphaFoldDB" id="D1ART5"/>
<dbReference type="RefSeq" id="WP_012863153.1">
    <property type="nucleotide sequence ID" value="NC_013517.1"/>
</dbReference>
<proteinExistence type="predicted"/>
<gene>
    <name evidence="1" type="ordered locus">Sterm_3737</name>
</gene>
<sequence length="93" mass="10815">MKGIFKIEGIFYVFKEWTIVINNKVVEEIKEYKMDDEIFLLTSDNKVITSAIFTNHLKPSRNGNLSIGLIVDSNIESEKIKESRKFAFKKDLI</sequence>
<reference evidence="2" key="1">
    <citation type="submission" date="2009-09" db="EMBL/GenBank/DDBJ databases">
        <title>The complete chromosome of Sebaldella termitidis ATCC 33386.</title>
        <authorList>
            <consortium name="US DOE Joint Genome Institute (JGI-PGF)"/>
            <person name="Lucas S."/>
            <person name="Copeland A."/>
            <person name="Lapidus A."/>
            <person name="Glavina del Rio T."/>
            <person name="Dalin E."/>
            <person name="Tice H."/>
            <person name="Bruce D."/>
            <person name="Goodwin L."/>
            <person name="Pitluck S."/>
            <person name="Kyrpides N."/>
            <person name="Mavromatis K."/>
            <person name="Ivanova N."/>
            <person name="Mikhailova N."/>
            <person name="Sims D."/>
            <person name="Meincke L."/>
            <person name="Brettin T."/>
            <person name="Detter J.C."/>
            <person name="Han C."/>
            <person name="Larimer F."/>
            <person name="Land M."/>
            <person name="Hauser L."/>
            <person name="Markowitz V."/>
            <person name="Cheng J.F."/>
            <person name="Hugenholtz P."/>
            <person name="Woyke T."/>
            <person name="Wu D."/>
            <person name="Eisen J.A."/>
        </authorList>
    </citation>
    <scope>NUCLEOTIDE SEQUENCE [LARGE SCALE GENOMIC DNA]</scope>
    <source>
        <strain evidence="2">ATCC 33386 / NCTC 11300</strain>
    </source>
</reference>
<accession>D1ART5</accession>
<keyword evidence="2" id="KW-1185">Reference proteome</keyword>
<dbReference type="EMBL" id="CP001739">
    <property type="protein sequence ID" value="ACZ10571.1"/>
    <property type="molecule type" value="Genomic_DNA"/>
</dbReference>
<evidence type="ECO:0000313" key="2">
    <source>
        <dbReference type="Proteomes" id="UP000000845"/>
    </source>
</evidence>
<organism evidence="1 2">
    <name type="scientific">Sebaldella termitidis (strain ATCC 33386 / NCTC 11300)</name>
    <dbReference type="NCBI Taxonomy" id="526218"/>
    <lineage>
        <taxon>Bacteria</taxon>
        <taxon>Fusobacteriati</taxon>
        <taxon>Fusobacteriota</taxon>
        <taxon>Fusobacteriia</taxon>
        <taxon>Fusobacteriales</taxon>
        <taxon>Leptotrichiaceae</taxon>
        <taxon>Sebaldella</taxon>
    </lineage>
</organism>
<reference evidence="1 2" key="2">
    <citation type="journal article" date="2010" name="Stand. Genomic Sci.">
        <title>Complete genome sequence of Sebaldella termitidis type strain (NCTC 11300).</title>
        <authorList>
            <person name="Harmon-Smith M."/>
            <person name="Celia L."/>
            <person name="Chertkov O."/>
            <person name="Lapidus A."/>
            <person name="Copeland A."/>
            <person name="Glavina Del Rio T."/>
            <person name="Nolan M."/>
            <person name="Lucas S."/>
            <person name="Tice H."/>
            <person name="Cheng J.F."/>
            <person name="Han C."/>
            <person name="Detter J.C."/>
            <person name="Bruce D."/>
            <person name="Goodwin L."/>
            <person name="Pitluck S."/>
            <person name="Pati A."/>
            <person name="Liolios K."/>
            <person name="Ivanova N."/>
            <person name="Mavromatis K."/>
            <person name="Mikhailova N."/>
            <person name="Chen A."/>
            <person name="Palaniappan K."/>
            <person name="Land M."/>
            <person name="Hauser L."/>
            <person name="Chang Y.J."/>
            <person name="Jeffries C.D."/>
            <person name="Brettin T."/>
            <person name="Goker M."/>
            <person name="Beck B."/>
            <person name="Bristow J."/>
            <person name="Eisen J.A."/>
            <person name="Markowitz V."/>
            <person name="Hugenholtz P."/>
            <person name="Kyrpides N.C."/>
            <person name="Klenk H.P."/>
            <person name="Chen F."/>
        </authorList>
    </citation>
    <scope>NUCLEOTIDE SEQUENCE [LARGE SCALE GENOMIC DNA]</scope>
    <source>
        <strain evidence="2">ATCC 33386 / NCTC 11300</strain>
    </source>
</reference>
<dbReference type="KEGG" id="str:Sterm_3737"/>
<dbReference type="STRING" id="526218.Sterm_3737"/>
<protein>
    <submittedName>
        <fullName evidence="1">Uncharacterized protein</fullName>
    </submittedName>
</protein>
<dbReference type="Proteomes" id="UP000000845">
    <property type="component" value="Chromosome"/>
</dbReference>